<gene>
    <name evidence="2" type="ORF">A4W93_28535</name>
</gene>
<dbReference type="KEGG" id="rgu:A4W93_28535"/>
<keyword evidence="3" id="KW-1185">Reference proteome</keyword>
<dbReference type="GO" id="GO:0016747">
    <property type="term" value="F:acyltransferase activity, transferring groups other than amino-acyl groups"/>
    <property type="evidence" value="ECO:0007669"/>
    <property type="project" value="InterPro"/>
</dbReference>
<reference evidence="2 3" key="1">
    <citation type="submission" date="2016-04" db="EMBL/GenBank/DDBJ databases">
        <title>Complete genome sequence of natural rubber-degrading, novel Gram-negative bacterium, Rhizobacter gummiphilus strain NS21.</title>
        <authorList>
            <person name="Tabata M."/>
            <person name="Kasai D."/>
            <person name="Fukuda M."/>
        </authorList>
    </citation>
    <scope>NUCLEOTIDE SEQUENCE [LARGE SCALE GENOMIC DNA]</scope>
    <source>
        <strain evidence="2 3">NS21</strain>
    </source>
</reference>
<dbReference type="EMBL" id="CP015118">
    <property type="protein sequence ID" value="ARN23525.1"/>
    <property type="molecule type" value="Genomic_DNA"/>
</dbReference>
<dbReference type="Proteomes" id="UP000193427">
    <property type="component" value="Chromosome"/>
</dbReference>
<dbReference type="InterPro" id="IPR000182">
    <property type="entry name" value="GNAT_dom"/>
</dbReference>
<evidence type="ECO:0000256" key="1">
    <source>
        <dbReference type="SAM" id="MobiDB-lite"/>
    </source>
</evidence>
<feature type="region of interest" description="Disordered" evidence="1">
    <location>
        <begin position="232"/>
        <end position="255"/>
    </location>
</feature>
<sequence>MSAAPTSEGRLRLRPFTAGDRDRLVDMHRDPRVRALLIDDRPFDDPRWTAMFLERLAVYCATRPGLGLWAAEHWAVDLSPGDADYAEAAEVLSPEALARMCAPRPRFVGWFNLMPMPADPDEVELGCRLVPEVWGSGLSLEGGALLLDHAFDRLGRARVHAVCHPGHRSVHLCLRALGFDHRGERFYEGVWSSHFEVAAPAWRAVRMRPLAARRRAAAAWVREVLRPEPAPAGVAEGAERGAVERGAQAAHHGLG</sequence>
<dbReference type="Pfam" id="PF13302">
    <property type="entry name" value="Acetyltransf_3"/>
    <property type="match status" value="1"/>
</dbReference>
<organism evidence="2 3">
    <name type="scientific">Piscinibacter gummiphilus</name>
    <dbReference type="NCBI Taxonomy" id="946333"/>
    <lineage>
        <taxon>Bacteria</taxon>
        <taxon>Pseudomonadati</taxon>
        <taxon>Pseudomonadota</taxon>
        <taxon>Betaproteobacteria</taxon>
        <taxon>Burkholderiales</taxon>
        <taxon>Sphaerotilaceae</taxon>
        <taxon>Piscinibacter</taxon>
    </lineage>
</organism>
<proteinExistence type="predicted"/>
<dbReference type="PANTHER" id="PTHR43792">
    <property type="entry name" value="GNAT FAMILY, PUTATIVE (AFU_ORTHOLOGUE AFUA_3G00765)-RELATED-RELATED"/>
    <property type="match status" value="1"/>
</dbReference>
<dbReference type="STRING" id="946333.A4W93_28535"/>
<evidence type="ECO:0000313" key="3">
    <source>
        <dbReference type="Proteomes" id="UP000193427"/>
    </source>
</evidence>
<dbReference type="RefSeq" id="WP_085753851.1">
    <property type="nucleotide sequence ID" value="NZ_BSPR01000017.1"/>
</dbReference>
<dbReference type="InterPro" id="IPR016181">
    <property type="entry name" value="Acyl_CoA_acyltransferase"/>
</dbReference>
<dbReference type="OrthoDB" id="9798081at2"/>
<dbReference type="InterPro" id="IPR051531">
    <property type="entry name" value="N-acetyltransferase"/>
</dbReference>
<dbReference type="PANTHER" id="PTHR43792:SF1">
    <property type="entry name" value="N-ACETYLTRANSFERASE DOMAIN-CONTAINING PROTEIN"/>
    <property type="match status" value="1"/>
</dbReference>
<feature type="compositionally biased region" description="Low complexity" evidence="1">
    <location>
        <begin position="244"/>
        <end position="255"/>
    </location>
</feature>
<dbReference type="AlphaFoldDB" id="A0A1W6LGZ2"/>
<dbReference type="SUPFAM" id="SSF55729">
    <property type="entry name" value="Acyl-CoA N-acyltransferases (Nat)"/>
    <property type="match status" value="1"/>
</dbReference>
<dbReference type="Gene3D" id="3.40.630.30">
    <property type="match status" value="1"/>
</dbReference>
<evidence type="ECO:0000313" key="2">
    <source>
        <dbReference type="EMBL" id="ARN23525.1"/>
    </source>
</evidence>
<protein>
    <submittedName>
        <fullName evidence="2">Uncharacterized protein</fullName>
    </submittedName>
</protein>
<name>A0A1W6LGZ2_9BURK</name>
<accession>A0A1W6LGZ2</accession>